<gene>
    <name evidence="2" type="ORF">ACFOND_01160</name>
</gene>
<dbReference type="EMBL" id="JBHRYN010000003">
    <property type="protein sequence ID" value="MFC3700231.1"/>
    <property type="molecule type" value="Genomic_DNA"/>
</dbReference>
<evidence type="ECO:0000313" key="3">
    <source>
        <dbReference type="Proteomes" id="UP001595710"/>
    </source>
</evidence>
<feature type="transmembrane region" description="Helical" evidence="1">
    <location>
        <begin position="98"/>
        <end position="120"/>
    </location>
</feature>
<dbReference type="RefSeq" id="WP_377361953.1">
    <property type="nucleotide sequence ID" value="NZ_JBHRYN010000003.1"/>
</dbReference>
<name>A0ABV7WN37_9GAMM</name>
<evidence type="ECO:0000313" key="2">
    <source>
        <dbReference type="EMBL" id="MFC3700231.1"/>
    </source>
</evidence>
<keyword evidence="1" id="KW-0812">Transmembrane</keyword>
<protein>
    <submittedName>
        <fullName evidence="2">DUF6164 family protein</fullName>
    </submittedName>
</protein>
<comment type="caution">
    <text evidence="2">The sequence shown here is derived from an EMBL/GenBank/DDBJ whole genome shotgun (WGS) entry which is preliminary data.</text>
</comment>
<sequence>MAKIVFRLNHVPEPEADAVRALLSDHQIDFYETDSGRWGISVAAIWVNNDEDVFEARKLINEFQTAHTTAMRAAFEDEKKAGNIPSFWQLLRTSPVMVITYCALIAAVLLISIVPIYRFFNT</sequence>
<keyword evidence="1" id="KW-1133">Transmembrane helix</keyword>
<keyword evidence="1" id="KW-0472">Membrane</keyword>
<accession>A0ABV7WN37</accession>
<dbReference type="Pfam" id="PF19661">
    <property type="entry name" value="DUF6164"/>
    <property type="match status" value="1"/>
</dbReference>
<reference evidence="3" key="1">
    <citation type="journal article" date="2019" name="Int. J. Syst. Evol. Microbiol.">
        <title>The Global Catalogue of Microorganisms (GCM) 10K type strain sequencing project: providing services to taxonomists for standard genome sequencing and annotation.</title>
        <authorList>
            <consortium name="The Broad Institute Genomics Platform"/>
            <consortium name="The Broad Institute Genome Sequencing Center for Infectious Disease"/>
            <person name="Wu L."/>
            <person name="Ma J."/>
        </authorList>
    </citation>
    <scope>NUCLEOTIDE SEQUENCE [LARGE SCALE GENOMIC DNA]</scope>
    <source>
        <strain evidence="3">CECT 8288</strain>
    </source>
</reference>
<dbReference type="InterPro" id="IPR046162">
    <property type="entry name" value="DUF6164"/>
</dbReference>
<proteinExistence type="predicted"/>
<keyword evidence="3" id="KW-1185">Reference proteome</keyword>
<evidence type="ECO:0000256" key="1">
    <source>
        <dbReference type="SAM" id="Phobius"/>
    </source>
</evidence>
<organism evidence="2 3">
    <name type="scientific">Reinekea marina</name>
    <dbReference type="NCBI Taxonomy" id="1310421"/>
    <lineage>
        <taxon>Bacteria</taxon>
        <taxon>Pseudomonadati</taxon>
        <taxon>Pseudomonadota</taxon>
        <taxon>Gammaproteobacteria</taxon>
        <taxon>Oceanospirillales</taxon>
        <taxon>Saccharospirillaceae</taxon>
        <taxon>Reinekea</taxon>
    </lineage>
</organism>
<dbReference type="Proteomes" id="UP001595710">
    <property type="component" value="Unassembled WGS sequence"/>
</dbReference>